<dbReference type="Gene3D" id="3.40.1080.20">
    <property type="entry name" value="Acetyl-CoA hydrolase/transferase C-terminal domain"/>
    <property type="match status" value="1"/>
</dbReference>
<dbReference type="PANTHER" id="PTHR21432">
    <property type="entry name" value="ACETYL-COA HYDROLASE-RELATED"/>
    <property type="match status" value="1"/>
</dbReference>
<organism evidence="5 6">
    <name type="scientific">Patella caerulea</name>
    <name type="common">Rayed Mediterranean limpet</name>
    <dbReference type="NCBI Taxonomy" id="87958"/>
    <lineage>
        <taxon>Eukaryota</taxon>
        <taxon>Metazoa</taxon>
        <taxon>Spiralia</taxon>
        <taxon>Lophotrochozoa</taxon>
        <taxon>Mollusca</taxon>
        <taxon>Gastropoda</taxon>
        <taxon>Patellogastropoda</taxon>
        <taxon>Patelloidea</taxon>
        <taxon>Patellidae</taxon>
        <taxon>Patella</taxon>
    </lineage>
</organism>
<dbReference type="Pfam" id="PF02550">
    <property type="entry name" value="AcetylCoA_hydro"/>
    <property type="match status" value="1"/>
</dbReference>
<dbReference type="Proteomes" id="UP001347796">
    <property type="component" value="Unassembled WGS sequence"/>
</dbReference>
<proteinExistence type="inferred from homology"/>
<dbReference type="Pfam" id="PF13336">
    <property type="entry name" value="AcetylCoA_hyd_C"/>
    <property type="match status" value="1"/>
</dbReference>
<dbReference type="GO" id="GO:0008775">
    <property type="term" value="F:acetate CoA-transferase activity"/>
    <property type="evidence" value="ECO:0007669"/>
    <property type="project" value="InterPro"/>
</dbReference>
<evidence type="ECO:0008006" key="7">
    <source>
        <dbReference type="Google" id="ProtNLM"/>
    </source>
</evidence>
<dbReference type="InterPro" id="IPR037171">
    <property type="entry name" value="NagB/RpiA_transferase-like"/>
</dbReference>
<dbReference type="AlphaFoldDB" id="A0AAN8JDR2"/>
<dbReference type="GO" id="GO:0005739">
    <property type="term" value="C:mitochondrion"/>
    <property type="evidence" value="ECO:0007669"/>
    <property type="project" value="TreeGrafter"/>
</dbReference>
<gene>
    <name evidence="5" type="ORF">SNE40_014534</name>
</gene>
<dbReference type="Gene3D" id="3.40.1080.10">
    <property type="entry name" value="Glutaconate Coenzyme A-transferase"/>
    <property type="match status" value="1"/>
</dbReference>
<accession>A0AAN8JDR2</accession>
<evidence type="ECO:0000313" key="5">
    <source>
        <dbReference type="EMBL" id="KAK6176206.1"/>
    </source>
</evidence>
<comment type="caution">
    <text evidence="5">The sequence shown here is derived from an EMBL/GenBank/DDBJ whole genome shotgun (WGS) entry which is preliminary data.</text>
</comment>
<sequence length="474" mass="52168">MASKAFLRRVPKLFKSKTEPTFLKRTFYLYTPEPFHPIPDRHPEWKRVEEAIKVIKSGDKIYIHGAAATPLRLVNSLTKHSLENKLENIEVIHIHTEGPAEFTKPAFEGIIRSNSLFIASNVRQAINEGRADCTPIFLSEIPLLFRRRIINLDVALISVSLPDEHGYCSLGTSVDCTRAAIENAKYIIALANHNMPRTFGDGLIHQSHIDAMVEEKYVPIPERPQKALSEAELEIGRLIAENLVSDGATLQMGIGTIPDAVLCQLLNHRDLGIHTEMFSDGVVDLVERGAITNAKKVVQTGKIVSSFAVGSKKLYDFMDNNPFVVMSDVSFTNSTAIISQNPKVTAINSCIMVDITGQVVSDSIGTRMYSGVGGQIDFIRGAALGLDGHGKPIIAMSSTTKKGDSKIVPFITEGSGVTTTRAHVHYVVTEFGIASLFGKTLRQRAYELIKIAHPNHKESLEKSAFERLKCMPAP</sequence>
<dbReference type="InterPro" id="IPR003702">
    <property type="entry name" value="ActCoA_hydro_N"/>
</dbReference>
<name>A0AAN8JDR2_PATCE</name>
<dbReference type="InterPro" id="IPR038460">
    <property type="entry name" value="AcetylCoA_hyd_C_sf"/>
</dbReference>
<keyword evidence="6" id="KW-1185">Reference proteome</keyword>
<dbReference type="SUPFAM" id="SSF100950">
    <property type="entry name" value="NagB/RpiA/CoA transferase-like"/>
    <property type="match status" value="2"/>
</dbReference>
<evidence type="ECO:0000256" key="1">
    <source>
        <dbReference type="ARBA" id="ARBA00009632"/>
    </source>
</evidence>
<dbReference type="GO" id="GO:0006083">
    <property type="term" value="P:acetate metabolic process"/>
    <property type="evidence" value="ECO:0007669"/>
    <property type="project" value="InterPro"/>
</dbReference>
<evidence type="ECO:0000259" key="4">
    <source>
        <dbReference type="Pfam" id="PF13336"/>
    </source>
</evidence>
<dbReference type="InterPro" id="IPR046433">
    <property type="entry name" value="ActCoA_hydro"/>
</dbReference>
<feature type="domain" description="Acetyl-CoA hydrolase/transferase N-terminal" evidence="3">
    <location>
        <begin position="48"/>
        <end position="220"/>
    </location>
</feature>
<dbReference type="Gene3D" id="3.30.750.70">
    <property type="entry name" value="4-hydroxybutyrate coenzyme like domains"/>
    <property type="match status" value="1"/>
</dbReference>
<keyword evidence="2" id="KW-0808">Transferase</keyword>
<evidence type="ECO:0000256" key="2">
    <source>
        <dbReference type="ARBA" id="ARBA00022679"/>
    </source>
</evidence>
<protein>
    <recommendedName>
        <fullName evidence="7">Acetyl-CoA hydrolase</fullName>
    </recommendedName>
</protein>
<dbReference type="EMBL" id="JAZGQO010000010">
    <property type="protein sequence ID" value="KAK6176206.1"/>
    <property type="molecule type" value="Genomic_DNA"/>
</dbReference>
<dbReference type="InterPro" id="IPR026888">
    <property type="entry name" value="AcetylCoA_hyd_C"/>
</dbReference>
<evidence type="ECO:0000313" key="6">
    <source>
        <dbReference type="Proteomes" id="UP001347796"/>
    </source>
</evidence>
<comment type="similarity">
    <text evidence="1">Belongs to the acetyl-CoA hydrolase/transferase family.</text>
</comment>
<dbReference type="PANTHER" id="PTHR21432:SF20">
    <property type="entry name" value="ACETYL-COA HYDROLASE"/>
    <property type="match status" value="1"/>
</dbReference>
<reference evidence="5 6" key="1">
    <citation type="submission" date="2024-01" db="EMBL/GenBank/DDBJ databases">
        <title>The genome of the rayed Mediterranean limpet Patella caerulea (Linnaeus, 1758).</title>
        <authorList>
            <person name="Anh-Thu Weber A."/>
            <person name="Halstead-Nussloch G."/>
        </authorList>
    </citation>
    <scope>NUCLEOTIDE SEQUENCE [LARGE SCALE GENOMIC DNA]</scope>
    <source>
        <strain evidence="5">AATW-2023a</strain>
        <tissue evidence="5">Whole specimen</tissue>
    </source>
</reference>
<evidence type="ECO:0000259" key="3">
    <source>
        <dbReference type="Pfam" id="PF02550"/>
    </source>
</evidence>
<feature type="domain" description="Acetyl-CoA hydrolase/transferase C-terminal" evidence="4">
    <location>
        <begin position="310"/>
        <end position="464"/>
    </location>
</feature>